<dbReference type="AlphaFoldDB" id="A0A850PEJ2"/>
<dbReference type="EMBL" id="JABXXR010000090">
    <property type="protein sequence ID" value="NVN41099.1"/>
    <property type="molecule type" value="Genomic_DNA"/>
</dbReference>
<comment type="subcellular location">
    <subcellularLocation>
        <location evidence="1">Cell membrane</location>
        <topology evidence="1">Multi-pass membrane protein</topology>
    </subcellularLocation>
</comment>
<feature type="transmembrane region" description="Helical" evidence="7">
    <location>
        <begin position="251"/>
        <end position="274"/>
    </location>
</feature>
<gene>
    <name evidence="9" type="ORF">HUK82_11095</name>
</gene>
<dbReference type="InterPro" id="IPR011701">
    <property type="entry name" value="MFS"/>
</dbReference>
<proteinExistence type="predicted"/>
<feature type="transmembrane region" description="Helical" evidence="7">
    <location>
        <begin position="185"/>
        <end position="206"/>
    </location>
</feature>
<feature type="transmembrane region" description="Helical" evidence="7">
    <location>
        <begin position="155"/>
        <end position="173"/>
    </location>
</feature>
<dbReference type="GO" id="GO:0022857">
    <property type="term" value="F:transmembrane transporter activity"/>
    <property type="evidence" value="ECO:0007669"/>
    <property type="project" value="InterPro"/>
</dbReference>
<sequence>MSQSAPTAGRSPPNADVTVGVARMTLSMRRTALILASAMFMEQLDGTVLATALPSMAHSFGVDPLHTSIALTAYMVALAVFIPASGPVADRFGSRTTLMAAILIFLGGSVLCAQADSLSALTFARVLQGMGGAMMVPVGRLVLLRTVPKPLMITAMAWMITPASIAPLVGPLVGGALTTWLSWRWIFYVNVPVAVVGLLMTWWFIPQIRESRPVPFDVRGQCLFGIGLGSFVLLLELAGRGDTQGRTLLELLGLCLGCMVLYARHATVTAAPAVDLSLMRIATFRISFLAGGFSRVTVGAMPFLVPSFLQLGFHISAFQSGLVTFAAPVGAMVTRSGARRLFHRFGFRRVLIVNGVLTGAACLAITAFRPGWPPASLSGLLLLMGGLQALQFMGYNTIAYADVPQARMSAATSLYSTLQQTTLSLGVCLAAATLAITRALRHHASSTPGDFSVGFLVAGLVALLAAPTAALLSPRAGAELSGHAARTQREQPTSDSH</sequence>
<feature type="domain" description="Major facilitator superfamily (MFS) profile" evidence="8">
    <location>
        <begin position="31"/>
        <end position="477"/>
    </location>
</feature>
<dbReference type="SUPFAM" id="SSF103473">
    <property type="entry name" value="MFS general substrate transporter"/>
    <property type="match status" value="1"/>
</dbReference>
<feature type="transmembrane region" description="Helical" evidence="7">
    <location>
        <begin position="311"/>
        <end position="334"/>
    </location>
</feature>
<dbReference type="Gene3D" id="1.20.1250.20">
    <property type="entry name" value="MFS general substrate transporter like domains"/>
    <property type="match status" value="1"/>
</dbReference>
<dbReference type="PANTHER" id="PTHR42718">
    <property type="entry name" value="MAJOR FACILITATOR SUPERFAMILY MULTIDRUG TRANSPORTER MFSC"/>
    <property type="match status" value="1"/>
</dbReference>
<evidence type="ECO:0000259" key="8">
    <source>
        <dbReference type="PROSITE" id="PS50850"/>
    </source>
</evidence>
<evidence type="ECO:0000256" key="5">
    <source>
        <dbReference type="ARBA" id="ARBA00022989"/>
    </source>
</evidence>
<keyword evidence="10" id="KW-1185">Reference proteome</keyword>
<feature type="transmembrane region" description="Helical" evidence="7">
    <location>
        <begin position="122"/>
        <end position="143"/>
    </location>
</feature>
<name>A0A850PEJ2_9PROT</name>
<reference evidence="9 10" key="1">
    <citation type="submission" date="2020-06" db="EMBL/GenBank/DDBJ databases">
        <title>Description of novel acetic acid bacteria.</title>
        <authorList>
            <person name="Sombolestani A."/>
        </authorList>
    </citation>
    <scope>NUCLEOTIDE SEQUENCE [LARGE SCALE GENOMIC DNA]</scope>
    <source>
        <strain evidence="9 10">LMG 27010</strain>
    </source>
</reference>
<evidence type="ECO:0000256" key="7">
    <source>
        <dbReference type="SAM" id="Phobius"/>
    </source>
</evidence>
<dbReference type="PROSITE" id="PS50850">
    <property type="entry name" value="MFS"/>
    <property type="match status" value="1"/>
</dbReference>
<feature type="transmembrane region" description="Helical" evidence="7">
    <location>
        <begin position="380"/>
        <end position="401"/>
    </location>
</feature>
<feature type="transmembrane region" description="Helical" evidence="7">
    <location>
        <begin position="452"/>
        <end position="472"/>
    </location>
</feature>
<organism evidence="9 10">
    <name type="scientific">Ameyamaea chiangmaiensis</name>
    <dbReference type="NCBI Taxonomy" id="442969"/>
    <lineage>
        <taxon>Bacteria</taxon>
        <taxon>Pseudomonadati</taxon>
        <taxon>Pseudomonadota</taxon>
        <taxon>Alphaproteobacteria</taxon>
        <taxon>Acetobacterales</taxon>
        <taxon>Acetobacteraceae</taxon>
        <taxon>Ameyamaea</taxon>
    </lineage>
</organism>
<evidence type="ECO:0000256" key="1">
    <source>
        <dbReference type="ARBA" id="ARBA00004651"/>
    </source>
</evidence>
<evidence type="ECO:0000256" key="4">
    <source>
        <dbReference type="ARBA" id="ARBA00022692"/>
    </source>
</evidence>
<evidence type="ECO:0000313" key="10">
    <source>
        <dbReference type="Proteomes" id="UP000585665"/>
    </source>
</evidence>
<comment type="caution">
    <text evidence="9">The sequence shown here is derived from an EMBL/GenBank/DDBJ whole genome shotgun (WGS) entry which is preliminary data.</text>
</comment>
<keyword evidence="4 7" id="KW-0812">Transmembrane</keyword>
<keyword evidence="5 7" id="KW-1133">Transmembrane helix</keyword>
<evidence type="ECO:0000256" key="2">
    <source>
        <dbReference type="ARBA" id="ARBA00022448"/>
    </source>
</evidence>
<dbReference type="Proteomes" id="UP000585665">
    <property type="component" value="Unassembled WGS sequence"/>
</dbReference>
<feature type="transmembrane region" description="Helical" evidence="7">
    <location>
        <begin position="32"/>
        <end position="53"/>
    </location>
</feature>
<keyword evidence="3" id="KW-1003">Cell membrane</keyword>
<feature type="transmembrane region" description="Helical" evidence="7">
    <location>
        <begin position="346"/>
        <end position="368"/>
    </location>
</feature>
<dbReference type="InterPro" id="IPR036259">
    <property type="entry name" value="MFS_trans_sf"/>
</dbReference>
<evidence type="ECO:0000256" key="3">
    <source>
        <dbReference type="ARBA" id="ARBA00022475"/>
    </source>
</evidence>
<feature type="transmembrane region" description="Helical" evidence="7">
    <location>
        <begin position="65"/>
        <end position="84"/>
    </location>
</feature>
<evidence type="ECO:0000313" key="9">
    <source>
        <dbReference type="EMBL" id="NVN41099.1"/>
    </source>
</evidence>
<evidence type="ECO:0000256" key="6">
    <source>
        <dbReference type="ARBA" id="ARBA00023136"/>
    </source>
</evidence>
<keyword evidence="2" id="KW-0813">Transport</keyword>
<feature type="transmembrane region" description="Helical" evidence="7">
    <location>
        <begin position="422"/>
        <end position="440"/>
    </location>
</feature>
<dbReference type="GO" id="GO:0005886">
    <property type="term" value="C:plasma membrane"/>
    <property type="evidence" value="ECO:0007669"/>
    <property type="project" value="UniProtKB-SubCell"/>
</dbReference>
<keyword evidence="6 7" id="KW-0472">Membrane</keyword>
<accession>A0A850PEJ2</accession>
<feature type="transmembrane region" description="Helical" evidence="7">
    <location>
        <begin position="286"/>
        <end position="305"/>
    </location>
</feature>
<feature type="transmembrane region" description="Helical" evidence="7">
    <location>
        <begin position="218"/>
        <end position="239"/>
    </location>
</feature>
<protein>
    <submittedName>
        <fullName evidence="9">MFS transporter</fullName>
    </submittedName>
</protein>
<dbReference type="InterPro" id="IPR020846">
    <property type="entry name" value="MFS_dom"/>
</dbReference>
<feature type="transmembrane region" description="Helical" evidence="7">
    <location>
        <begin position="96"/>
        <end position="116"/>
    </location>
</feature>
<dbReference type="PANTHER" id="PTHR42718:SF46">
    <property type="entry name" value="BLR6921 PROTEIN"/>
    <property type="match status" value="1"/>
</dbReference>
<dbReference type="Pfam" id="PF07690">
    <property type="entry name" value="MFS_1"/>
    <property type="match status" value="1"/>
</dbReference>
<dbReference type="Gene3D" id="1.20.1720.10">
    <property type="entry name" value="Multidrug resistance protein D"/>
    <property type="match status" value="1"/>
</dbReference>